<dbReference type="PANTHER" id="PTHR11067:SF9">
    <property type="entry name" value="INOSINE TRIPHOSPHATE PYROPHOSPHATASE"/>
    <property type="match status" value="1"/>
</dbReference>
<name>A0A0A2G9F7_9PORP</name>
<dbReference type="GO" id="GO:0005829">
    <property type="term" value="C:cytosol"/>
    <property type="evidence" value="ECO:0007669"/>
    <property type="project" value="TreeGrafter"/>
</dbReference>
<dbReference type="InterPro" id="IPR020922">
    <property type="entry name" value="dITP/XTP_pyrophosphatase"/>
</dbReference>
<evidence type="ECO:0000256" key="9">
    <source>
        <dbReference type="ARBA" id="ARBA00052017"/>
    </source>
</evidence>
<dbReference type="STRING" id="266762.HQ36_01010"/>
<evidence type="ECO:0000256" key="10">
    <source>
        <dbReference type="HAMAP-Rule" id="MF_01405"/>
    </source>
</evidence>
<dbReference type="InterPro" id="IPR002637">
    <property type="entry name" value="RdgB/HAM1"/>
</dbReference>
<sequence length="199" mass="21858">MQKLIFASNNAHKIEEVRSILSSPYVVVSPKEIGVTSDPEESADTLEGNALIKVRALYKIVQAPCFADDTGLEVEALNGAPGVRSARYASAEHDDKANRRLLLKELSSTPCPRKARFRTVIAYIDEAGQEHLFEGVVKGEIIKEERGNCGFGYDSIFVPMGATQTFAEMCESEKNSISHRYKAVVALKEFLDSNTASEV</sequence>
<feature type="binding site" evidence="10">
    <location>
        <begin position="179"/>
        <end position="180"/>
    </location>
    <ligand>
        <name>substrate</name>
    </ligand>
</feature>
<comment type="similarity">
    <text evidence="1 10 11">Belongs to the HAM1 NTPase family.</text>
</comment>
<comment type="catalytic activity">
    <reaction evidence="8 10">
        <text>dITP + H2O = dIMP + diphosphate + H(+)</text>
        <dbReference type="Rhea" id="RHEA:28342"/>
        <dbReference type="ChEBI" id="CHEBI:15377"/>
        <dbReference type="ChEBI" id="CHEBI:15378"/>
        <dbReference type="ChEBI" id="CHEBI:33019"/>
        <dbReference type="ChEBI" id="CHEBI:61194"/>
        <dbReference type="ChEBI" id="CHEBI:61382"/>
        <dbReference type="EC" id="3.6.1.66"/>
    </reaction>
</comment>
<feature type="active site" description="Proton acceptor" evidence="10">
    <location>
        <position position="69"/>
    </location>
</feature>
<dbReference type="GO" id="GO:0000166">
    <property type="term" value="F:nucleotide binding"/>
    <property type="evidence" value="ECO:0007669"/>
    <property type="project" value="UniProtKB-KW"/>
</dbReference>
<dbReference type="GO" id="GO:0017111">
    <property type="term" value="F:ribonucleoside triphosphate phosphatase activity"/>
    <property type="evidence" value="ECO:0007669"/>
    <property type="project" value="InterPro"/>
</dbReference>
<dbReference type="AlphaFoldDB" id="A0A0A2G9F7"/>
<gene>
    <name evidence="12" type="ORF">HQ36_01010</name>
</gene>
<keyword evidence="6 10" id="KW-0460">Magnesium</keyword>
<evidence type="ECO:0000256" key="2">
    <source>
        <dbReference type="ARBA" id="ARBA00011738"/>
    </source>
</evidence>
<dbReference type="HAMAP" id="MF_01405">
    <property type="entry name" value="Non_canon_purine_NTPase"/>
    <property type="match status" value="1"/>
</dbReference>
<accession>A0A0A2G9F7</accession>
<protein>
    <recommendedName>
        <fullName evidence="10">dITP/XTP pyrophosphatase</fullName>
        <ecNumber evidence="10">3.6.1.66</ecNumber>
    </recommendedName>
    <alternativeName>
        <fullName evidence="10">Non-canonical purine NTP pyrophosphatase</fullName>
    </alternativeName>
    <alternativeName>
        <fullName evidence="10">Non-standard purine NTP pyrophosphatase</fullName>
    </alternativeName>
    <alternativeName>
        <fullName evidence="10">Nucleoside-triphosphate diphosphatase</fullName>
    </alternativeName>
    <alternativeName>
        <fullName evidence="10">Nucleoside-triphosphate pyrophosphatase</fullName>
        <shortName evidence="10">NTPase</shortName>
    </alternativeName>
</protein>
<dbReference type="FunFam" id="3.90.950.10:FF:000001">
    <property type="entry name" value="dITP/XTP pyrophosphatase"/>
    <property type="match status" value="1"/>
</dbReference>
<evidence type="ECO:0000313" key="13">
    <source>
        <dbReference type="Proteomes" id="UP000030134"/>
    </source>
</evidence>
<comment type="function">
    <text evidence="10">Pyrophosphatase that catalyzes the hydrolysis of nucleoside triphosphates to their monophosphate derivatives, with a high preference for the non-canonical purine nucleotides XTP (xanthosine triphosphate), dITP (deoxyinosine triphosphate) and ITP. Seems to function as a house-cleaning enzyme that removes non-canonical purine nucleotides from the nucleotide pool, thus preventing their incorporation into DNA/RNA and avoiding chromosomal lesions.</text>
</comment>
<dbReference type="OrthoDB" id="9807456at2"/>
<comment type="catalytic activity">
    <reaction evidence="10">
        <text>ITP + H2O = IMP + diphosphate + H(+)</text>
        <dbReference type="Rhea" id="RHEA:29399"/>
        <dbReference type="ChEBI" id="CHEBI:15377"/>
        <dbReference type="ChEBI" id="CHEBI:15378"/>
        <dbReference type="ChEBI" id="CHEBI:33019"/>
        <dbReference type="ChEBI" id="CHEBI:58053"/>
        <dbReference type="ChEBI" id="CHEBI:61402"/>
        <dbReference type="EC" id="3.6.1.66"/>
    </reaction>
</comment>
<dbReference type="CDD" id="cd00515">
    <property type="entry name" value="HAM1"/>
    <property type="match status" value="1"/>
</dbReference>
<dbReference type="EC" id="3.6.1.66" evidence="10"/>
<reference evidence="12 13" key="1">
    <citation type="submission" date="2014-08" db="EMBL/GenBank/DDBJ databases">
        <title>Porphyromonas gingivicanis strain:COT-022_OH1391 Genome sequencing.</title>
        <authorList>
            <person name="Wallis C."/>
            <person name="Deusch O."/>
            <person name="O'Flynn C."/>
            <person name="Davis I."/>
            <person name="Jospin G."/>
            <person name="Darling A.E."/>
            <person name="Coil D.A."/>
            <person name="Alexiev A."/>
            <person name="Horsfall A."/>
            <person name="Kirkwood N."/>
            <person name="Harris S."/>
            <person name="Eisen J.A."/>
        </authorList>
    </citation>
    <scope>NUCLEOTIDE SEQUENCE [LARGE SCALE GENOMIC DNA]</scope>
    <source>
        <strain evidence="13">COT-022 OH1391</strain>
    </source>
</reference>
<comment type="catalytic activity">
    <reaction evidence="9 10">
        <text>XTP + H2O = XMP + diphosphate + H(+)</text>
        <dbReference type="Rhea" id="RHEA:28610"/>
        <dbReference type="ChEBI" id="CHEBI:15377"/>
        <dbReference type="ChEBI" id="CHEBI:15378"/>
        <dbReference type="ChEBI" id="CHEBI:33019"/>
        <dbReference type="ChEBI" id="CHEBI:57464"/>
        <dbReference type="ChEBI" id="CHEBI:61314"/>
        <dbReference type="EC" id="3.6.1.66"/>
    </reaction>
</comment>
<keyword evidence="5 10" id="KW-0378">Hydrolase</keyword>
<keyword evidence="7 10" id="KW-0546">Nucleotide metabolism</keyword>
<feature type="binding site" evidence="10">
    <location>
        <position position="70"/>
    </location>
    <ligand>
        <name>substrate</name>
    </ligand>
</feature>
<organism evidence="12 13">
    <name type="scientific">Porphyromonas gingivicanis</name>
    <dbReference type="NCBI Taxonomy" id="266762"/>
    <lineage>
        <taxon>Bacteria</taxon>
        <taxon>Pseudomonadati</taxon>
        <taxon>Bacteroidota</taxon>
        <taxon>Bacteroidia</taxon>
        <taxon>Bacteroidales</taxon>
        <taxon>Porphyromonadaceae</taxon>
        <taxon>Porphyromonas</taxon>
    </lineage>
</organism>
<dbReference type="GO" id="GO:0046872">
    <property type="term" value="F:metal ion binding"/>
    <property type="evidence" value="ECO:0007669"/>
    <property type="project" value="UniProtKB-KW"/>
</dbReference>
<dbReference type="Pfam" id="PF01725">
    <property type="entry name" value="Ham1p_like"/>
    <property type="match status" value="1"/>
</dbReference>
<evidence type="ECO:0000256" key="5">
    <source>
        <dbReference type="ARBA" id="ARBA00022801"/>
    </source>
</evidence>
<dbReference type="InterPro" id="IPR029001">
    <property type="entry name" value="ITPase-like_fam"/>
</dbReference>
<proteinExistence type="inferred from homology"/>
<evidence type="ECO:0000313" key="12">
    <source>
        <dbReference type="EMBL" id="KGN99077.1"/>
    </source>
</evidence>
<evidence type="ECO:0000256" key="1">
    <source>
        <dbReference type="ARBA" id="ARBA00008023"/>
    </source>
</evidence>
<dbReference type="Proteomes" id="UP000030134">
    <property type="component" value="Unassembled WGS sequence"/>
</dbReference>
<keyword evidence="13" id="KW-1185">Reference proteome</keyword>
<dbReference type="SUPFAM" id="SSF52972">
    <property type="entry name" value="ITPase-like"/>
    <property type="match status" value="1"/>
</dbReference>
<comment type="cofactor">
    <cofactor evidence="10">
        <name>Mg(2+)</name>
        <dbReference type="ChEBI" id="CHEBI:18420"/>
    </cofactor>
    <text evidence="10">Binds 1 Mg(2+) ion per subunit.</text>
</comment>
<dbReference type="GO" id="GO:0035870">
    <property type="term" value="F:dITP diphosphatase activity"/>
    <property type="evidence" value="ECO:0007669"/>
    <property type="project" value="UniProtKB-UniRule"/>
</dbReference>
<evidence type="ECO:0000256" key="6">
    <source>
        <dbReference type="ARBA" id="ARBA00022842"/>
    </source>
</evidence>
<evidence type="ECO:0000256" key="8">
    <source>
        <dbReference type="ARBA" id="ARBA00051875"/>
    </source>
</evidence>
<keyword evidence="3 10" id="KW-0479">Metal-binding</keyword>
<keyword evidence="4 10" id="KW-0547">Nucleotide-binding</keyword>
<dbReference type="PANTHER" id="PTHR11067">
    <property type="entry name" value="INOSINE TRIPHOSPHATE PYROPHOSPHATASE/HAM1 PROTEIN"/>
    <property type="match status" value="1"/>
</dbReference>
<feature type="binding site" evidence="10">
    <location>
        <begin position="8"/>
        <end position="13"/>
    </location>
    <ligand>
        <name>substrate</name>
    </ligand>
</feature>
<comment type="subunit">
    <text evidence="2 10">Homodimer.</text>
</comment>
<evidence type="ECO:0000256" key="11">
    <source>
        <dbReference type="RuleBase" id="RU003781"/>
    </source>
</evidence>
<feature type="binding site" evidence="10">
    <location>
        <position position="174"/>
    </location>
    <ligand>
        <name>substrate</name>
    </ligand>
</feature>
<dbReference type="RefSeq" id="WP_036882723.1">
    <property type="nucleotide sequence ID" value="NZ_JQZW01000002.1"/>
</dbReference>
<dbReference type="GO" id="GO:0036220">
    <property type="term" value="F:ITP diphosphatase activity"/>
    <property type="evidence" value="ECO:0007669"/>
    <property type="project" value="UniProtKB-UniRule"/>
</dbReference>
<evidence type="ECO:0000256" key="3">
    <source>
        <dbReference type="ARBA" id="ARBA00022723"/>
    </source>
</evidence>
<feature type="binding site" evidence="10">
    <location>
        <begin position="151"/>
        <end position="154"/>
    </location>
    <ligand>
        <name>substrate</name>
    </ligand>
</feature>
<dbReference type="GO" id="GO:0036222">
    <property type="term" value="F:XTP diphosphatase activity"/>
    <property type="evidence" value="ECO:0007669"/>
    <property type="project" value="UniProtKB-UniRule"/>
</dbReference>
<dbReference type="eggNOG" id="COG0127">
    <property type="taxonomic scope" value="Bacteria"/>
</dbReference>
<feature type="binding site" evidence="10">
    <location>
        <position position="40"/>
    </location>
    <ligand>
        <name>Mg(2+)</name>
        <dbReference type="ChEBI" id="CHEBI:18420"/>
    </ligand>
</feature>
<dbReference type="GO" id="GO:0009146">
    <property type="term" value="P:purine nucleoside triphosphate catabolic process"/>
    <property type="evidence" value="ECO:0007669"/>
    <property type="project" value="UniProtKB-UniRule"/>
</dbReference>
<dbReference type="NCBIfam" id="TIGR00042">
    <property type="entry name" value="RdgB/HAM1 family non-canonical purine NTP pyrophosphatase"/>
    <property type="match status" value="1"/>
</dbReference>
<dbReference type="EMBL" id="JQZW01000002">
    <property type="protein sequence ID" value="KGN99077.1"/>
    <property type="molecule type" value="Genomic_DNA"/>
</dbReference>
<evidence type="ECO:0000256" key="7">
    <source>
        <dbReference type="ARBA" id="ARBA00023080"/>
    </source>
</evidence>
<dbReference type="GO" id="GO:0009117">
    <property type="term" value="P:nucleotide metabolic process"/>
    <property type="evidence" value="ECO:0007669"/>
    <property type="project" value="UniProtKB-KW"/>
</dbReference>
<dbReference type="Gene3D" id="3.90.950.10">
    <property type="match status" value="1"/>
</dbReference>
<comment type="caution">
    <text evidence="12">The sequence shown here is derived from an EMBL/GenBank/DDBJ whole genome shotgun (WGS) entry which is preliminary data.</text>
</comment>
<evidence type="ECO:0000256" key="4">
    <source>
        <dbReference type="ARBA" id="ARBA00022741"/>
    </source>
</evidence>
<feature type="binding site" evidence="10">
    <location>
        <position position="69"/>
    </location>
    <ligand>
        <name>Mg(2+)</name>
        <dbReference type="ChEBI" id="CHEBI:18420"/>
    </ligand>
</feature>